<accession>A0A378FAF7</accession>
<dbReference type="Pfam" id="PF00370">
    <property type="entry name" value="FGGY_N"/>
    <property type="match status" value="1"/>
</dbReference>
<feature type="domain" description="Carbohydrate kinase FGGY N-terminal" evidence="1">
    <location>
        <begin position="9"/>
        <end position="115"/>
    </location>
</feature>
<evidence type="ECO:0000259" key="1">
    <source>
        <dbReference type="Pfam" id="PF00370"/>
    </source>
</evidence>
<dbReference type="EMBL" id="UGNC01000004">
    <property type="protein sequence ID" value="STW40690.1"/>
    <property type="molecule type" value="Genomic_DNA"/>
</dbReference>
<dbReference type="SUPFAM" id="SSF53067">
    <property type="entry name" value="Actin-like ATPase domain"/>
    <property type="match status" value="1"/>
</dbReference>
<dbReference type="GO" id="GO:0004370">
    <property type="term" value="F:glycerol kinase activity"/>
    <property type="evidence" value="ECO:0007669"/>
    <property type="project" value="UniProtKB-EC"/>
</dbReference>
<evidence type="ECO:0000313" key="3">
    <source>
        <dbReference type="Proteomes" id="UP000255167"/>
    </source>
</evidence>
<evidence type="ECO:0000313" key="2">
    <source>
        <dbReference type="EMBL" id="STW40690.1"/>
    </source>
</evidence>
<dbReference type="Proteomes" id="UP000255167">
    <property type="component" value="Unassembled WGS sequence"/>
</dbReference>
<dbReference type="AlphaFoldDB" id="A0A378FAF7"/>
<dbReference type="InterPro" id="IPR043129">
    <property type="entry name" value="ATPase_NBD"/>
</dbReference>
<keyword evidence="2" id="KW-0418">Kinase</keyword>
<protein>
    <submittedName>
        <fullName evidence="2">Putative carbohydrate kinase</fullName>
        <ecNumber evidence="2">2.7.1.30</ecNumber>
    </submittedName>
</protein>
<dbReference type="InterPro" id="IPR018484">
    <property type="entry name" value="FGGY_N"/>
</dbReference>
<proteinExistence type="predicted"/>
<reference evidence="2 3" key="1">
    <citation type="submission" date="2018-06" db="EMBL/GenBank/DDBJ databases">
        <authorList>
            <consortium name="Pathogen Informatics"/>
            <person name="Doyle S."/>
        </authorList>
    </citation>
    <scope>NUCLEOTIDE SEQUENCE [LARGE SCALE GENOMIC DNA]</scope>
    <source>
        <strain evidence="2 3">NCTC9617</strain>
    </source>
</reference>
<dbReference type="GO" id="GO:0005975">
    <property type="term" value="P:carbohydrate metabolic process"/>
    <property type="evidence" value="ECO:0007669"/>
    <property type="project" value="InterPro"/>
</dbReference>
<name>A0A378FAF7_KLEPN</name>
<gene>
    <name evidence="2" type="primary">glpK_2</name>
    <name evidence="2" type="ORF">NCTC9617_02234</name>
</gene>
<organism evidence="2 3">
    <name type="scientific">Klebsiella pneumoniae</name>
    <dbReference type="NCBI Taxonomy" id="573"/>
    <lineage>
        <taxon>Bacteria</taxon>
        <taxon>Pseudomonadati</taxon>
        <taxon>Pseudomonadota</taxon>
        <taxon>Gammaproteobacteria</taxon>
        <taxon>Enterobacterales</taxon>
        <taxon>Enterobacteriaceae</taxon>
        <taxon>Klebsiella/Raoultella group</taxon>
        <taxon>Klebsiella</taxon>
        <taxon>Klebsiella pneumoniae complex</taxon>
    </lineage>
</organism>
<dbReference type="EC" id="2.7.1.30" evidence="2"/>
<dbReference type="Gene3D" id="3.30.420.40">
    <property type="match status" value="1"/>
</dbReference>
<sequence>MQATAKEFIIALDEGTTNAKAVVLDSRGKVIVKFSQPLAIQTPRDGWVEQSGEALVTASLAVIASAVATLARKTSPRWPSATSGKPPSAGIAAAGEPINAAITWQCTRSAAFCDTAASRSSGTAY</sequence>
<keyword evidence="2" id="KW-0808">Transferase</keyword>